<organism evidence="1">
    <name type="scientific">uncultured Caudovirales phage</name>
    <dbReference type="NCBI Taxonomy" id="2100421"/>
    <lineage>
        <taxon>Viruses</taxon>
        <taxon>Duplodnaviria</taxon>
        <taxon>Heunggongvirae</taxon>
        <taxon>Uroviricota</taxon>
        <taxon>Caudoviricetes</taxon>
        <taxon>Peduoviridae</taxon>
        <taxon>Maltschvirus</taxon>
        <taxon>Maltschvirus maltsch</taxon>
    </lineage>
</organism>
<gene>
    <name evidence="1" type="ORF">UFOVP123_68</name>
</gene>
<sequence>MSTRQAYFDDLLNDCLNSVDEAGIPDEQKGVVVAALIQSDSYNGLRKALLQVQLMRSQPQFVMGGDK</sequence>
<dbReference type="EMBL" id="LR796244">
    <property type="protein sequence ID" value="CAB4131209.1"/>
    <property type="molecule type" value="Genomic_DNA"/>
</dbReference>
<name>A0A6J5LHZ2_9CAUD</name>
<reference evidence="1" key="1">
    <citation type="submission" date="2020-04" db="EMBL/GenBank/DDBJ databases">
        <authorList>
            <person name="Chiriac C."/>
            <person name="Salcher M."/>
            <person name="Ghai R."/>
            <person name="Kavagutti S V."/>
        </authorList>
    </citation>
    <scope>NUCLEOTIDE SEQUENCE</scope>
</reference>
<accession>A0A6J5LHZ2</accession>
<evidence type="ECO:0000313" key="1">
    <source>
        <dbReference type="EMBL" id="CAB4131209.1"/>
    </source>
</evidence>
<protein>
    <submittedName>
        <fullName evidence="1">Uncharacterized protein</fullName>
    </submittedName>
</protein>
<proteinExistence type="predicted"/>